<proteinExistence type="predicted"/>
<dbReference type="STRING" id="994573.T472_0209305"/>
<dbReference type="eggNOG" id="COG0619">
    <property type="taxonomic scope" value="Bacteria"/>
</dbReference>
<dbReference type="GO" id="GO:0005886">
    <property type="term" value="C:plasma membrane"/>
    <property type="evidence" value="ECO:0007669"/>
    <property type="project" value="UniProtKB-ARBA"/>
</dbReference>
<dbReference type="CDD" id="cd16914">
    <property type="entry name" value="EcfT"/>
    <property type="match status" value="1"/>
</dbReference>
<comment type="caution">
    <text evidence="7">The sequence shown here is derived from an EMBL/GenBank/DDBJ whole genome shotgun (WGS) entry which is preliminary data.</text>
</comment>
<feature type="transmembrane region" description="Helical" evidence="6">
    <location>
        <begin position="98"/>
        <end position="116"/>
    </location>
</feature>
<accession>V7I6U0</accession>
<feature type="transmembrane region" description="Helical" evidence="6">
    <location>
        <begin position="122"/>
        <end position="139"/>
    </location>
</feature>
<keyword evidence="2" id="KW-1003">Cell membrane</keyword>
<dbReference type="InterPro" id="IPR051611">
    <property type="entry name" value="ECF_transporter_component"/>
</dbReference>
<dbReference type="RefSeq" id="WP_023388923.1">
    <property type="nucleotide sequence ID" value="NZ_AXUN02000171.1"/>
</dbReference>
<organism evidence="7 8">
    <name type="scientific">Youngiibacter fragilis 232.1</name>
    <dbReference type="NCBI Taxonomy" id="994573"/>
    <lineage>
        <taxon>Bacteria</taxon>
        <taxon>Bacillati</taxon>
        <taxon>Bacillota</taxon>
        <taxon>Clostridia</taxon>
        <taxon>Eubacteriales</taxon>
        <taxon>Clostridiaceae</taxon>
        <taxon>Youngiibacter</taxon>
    </lineage>
</organism>
<evidence type="ECO:0000256" key="4">
    <source>
        <dbReference type="ARBA" id="ARBA00022989"/>
    </source>
</evidence>
<dbReference type="Proteomes" id="UP000017747">
    <property type="component" value="Unassembled WGS sequence"/>
</dbReference>
<feature type="transmembrane region" description="Helical" evidence="6">
    <location>
        <begin position="70"/>
        <end position="86"/>
    </location>
</feature>
<keyword evidence="8" id="KW-1185">Reference proteome</keyword>
<name>V7I6U0_9CLOT</name>
<dbReference type="OrthoDB" id="8585740at2"/>
<dbReference type="Pfam" id="PF02361">
    <property type="entry name" value="CbiQ"/>
    <property type="match status" value="1"/>
</dbReference>
<protein>
    <submittedName>
        <fullName evidence="7">Cobalt permease</fullName>
    </submittedName>
</protein>
<keyword evidence="3 6" id="KW-0812">Transmembrane</keyword>
<evidence type="ECO:0000313" key="8">
    <source>
        <dbReference type="Proteomes" id="UP000017747"/>
    </source>
</evidence>
<sequence length="264" mass="29427">MPEWLIKEEDYVPDRDKDGFIGKSILSILGILSRIKSQGRENEGKYIIDANLKVIFTFILALMVSLAKNFTFVVVVNVYLLVVLCLQDAGTIIRVLRISLIMAAFTFVMLIPAITWGSGSNAVMLTGKVFATVTAVNLLSRTTRWNDITGALKVLRVPDIFILVLDITIKYIVLLGEFSLNMLYALKLRSVGKDKGKYQSISGIAGSMFVKSREMAEDMYSAMECRGFTGEYKKSGRIRLGLADYAYMLANIGLVLTFIYLGRV</sequence>
<dbReference type="EMBL" id="AXUN02000171">
    <property type="protein sequence ID" value="ETA80929.1"/>
    <property type="molecule type" value="Genomic_DNA"/>
</dbReference>
<evidence type="ECO:0000313" key="7">
    <source>
        <dbReference type="EMBL" id="ETA80929.1"/>
    </source>
</evidence>
<dbReference type="PATRIC" id="fig|994573.3.peg.1727"/>
<comment type="subcellular location">
    <subcellularLocation>
        <location evidence="1">Membrane</location>
        <topology evidence="1">Multi-pass membrane protein</topology>
    </subcellularLocation>
</comment>
<reference evidence="7 8" key="1">
    <citation type="journal article" date="2014" name="Genome Announc.">
        <title>Genome Sequence of Youngiibacter fragilis, the Type Strain of the Genus Youngiibacter.</title>
        <authorList>
            <person name="Wawrik C.B."/>
            <person name="Callaghan A.V."/>
            <person name="Stamps B.W."/>
            <person name="Wawrik B."/>
        </authorList>
    </citation>
    <scope>NUCLEOTIDE SEQUENCE [LARGE SCALE GENOMIC DNA]</scope>
    <source>
        <strain evidence="7 8">232.1</strain>
    </source>
</reference>
<dbReference type="PANTHER" id="PTHR34857:SF2">
    <property type="entry name" value="SLL0384 PROTEIN"/>
    <property type="match status" value="1"/>
</dbReference>
<keyword evidence="4 6" id="KW-1133">Transmembrane helix</keyword>
<feature type="transmembrane region" description="Helical" evidence="6">
    <location>
        <begin position="245"/>
        <end position="262"/>
    </location>
</feature>
<dbReference type="PANTHER" id="PTHR34857">
    <property type="entry name" value="SLL0384 PROTEIN"/>
    <property type="match status" value="1"/>
</dbReference>
<evidence type="ECO:0000256" key="5">
    <source>
        <dbReference type="ARBA" id="ARBA00023136"/>
    </source>
</evidence>
<evidence type="ECO:0000256" key="1">
    <source>
        <dbReference type="ARBA" id="ARBA00004141"/>
    </source>
</evidence>
<evidence type="ECO:0000256" key="6">
    <source>
        <dbReference type="SAM" id="Phobius"/>
    </source>
</evidence>
<feature type="transmembrane region" description="Helical" evidence="6">
    <location>
        <begin position="160"/>
        <end position="184"/>
    </location>
</feature>
<dbReference type="AlphaFoldDB" id="V7I6U0"/>
<evidence type="ECO:0000256" key="3">
    <source>
        <dbReference type="ARBA" id="ARBA00022692"/>
    </source>
</evidence>
<keyword evidence="5 6" id="KW-0472">Membrane</keyword>
<dbReference type="InterPro" id="IPR003339">
    <property type="entry name" value="ABC/ECF_trnsptr_transmembrane"/>
</dbReference>
<gene>
    <name evidence="7" type="ORF">T472_0209305</name>
</gene>
<evidence type="ECO:0000256" key="2">
    <source>
        <dbReference type="ARBA" id="ARBA00022475"/>
    </source>
</evidence>